<organism evidence="1 2">
    <name type="scientific">Faecalibacter bovis</name>
    <dbReference type="NCBI Taxonomy" id="2898187"/>
    <lineage>
        <taxon>Bacteria</taxon>
        <taxon>Pseudomonadati</taxon>
        <taxon>Bacteroidota</taxon>
        <taxon>Flavobacteriia</taxon>
        <taxon>Flavobacteriales</taxon>
        <taxon>Weeksellaceae</taxon>
        <taxon>Faecalibacter</taxon>
    </lineage>
</organism>
<evidence type="ECO:0008006" key="3">
    <source>
        <dbReference type="Google" id="ProtNLM"/>
    </source>
</evidence>
<proteinExistence type="predicted"/>
<gene>
    <name evidence="1" type="ORF">J9309_09500</name>
</gene>
<dbReference type="PANTHER" id="PTHR21174">
    <property type="match status" value="1"/>
</dbReference>
<reference evidence="1 2" key="1">
    <citation type="journal article" date="2021" name="Int. J. Syst. Evol. Microbiol.">
        <title>Faecalibacter bovis sp. nov., isolated from cow faeces.</title>
        <authorList>
            <person name="Li F."/>
            <person name="Zhao W."/>
            <person name="Hong Q."/>
            <person name="Shao Q."/>
            <person name="Song J."/>
            <person name="Yang S."/>
        </authorList>
    </citation>
    <scope>NUCLEOTIDE SEQUENCE [LARGE SCALE GENOMIC DNA]</scope>
    <source>
        <strain evidence="1 2">ZY171143</strain>
    </source>
</reference>
<accession>A0ABX7XAV1</accession>
<reference evidence="2" key="2">
    <citation type="submission" date="2021-04" db="EMBL/GenBank/DDBJ databases">
        <title>Taxonomy of Flavobacteriaceae bacterium ZY171143.</title>
        <authorList>
            <person name="Li F."/>
        </authorList>
    </citation>
    <scope>NUCLEOTIDE SEQUENCE [LARGE SCALE GENOMIC DNA]</scope>
    <source>
        <strain evidence="2">ZY171143</strain>
    </source>
</reference>
<evidence type="ECO:0000313" key="1">
    <source>
        <dbReference type="EMBL" id="QTV05022.1"/>
    </source>
</evidence>
<dbReference type="PANTHER" id="PTHR21174:SF0">
    <property type="entry name" value="HD PHOSPHOHYDROLASE FAMILY PROTEIN-RELATED"/>
    <property type="match status" value="1"/>
</dbReference>
<dbReference type="Gene3D" id="1.10.3210.10">
    <property type="entry name" value="Hypothetical protein af1432"/>
    <property type="match status" value="1"/>
</dbReference>
<sequence>MNYNLQQEFSNLLAKYSDNKILEAEYWEEIEKAYSQKNRYYHNLSHLDNMIDELQNAKAEIYNWDSILFSIFYHDIIYKSTSKDNEEKSANIAANRLVKINVDATQIDQIYQQILATKSHSKSIDSDTNYLLDADLSILGKNWNQYEKYVNQIRKEYSIYPDLIYKPGRKKVLEHFLTFEEIYKTEYFKEKFEKQARENILKEINLL</sequence>
<dbReference type="SUPFAM" id="SSF109604">
    <property type="entry name" value="HD-domain/PDEase-like"/>
    <property type="match status" value="1"/>
</dbReference>
<protein>
    <recommendedName>
        <fullName evidence="3">Metal-dependent HD superfamily phosphohydrolase</fullName>
    </recommendedName>
</protein>
<keyword evidence="2" id="KW-1185">Reference proteome</keyword>
<dbReference type="EMBL" id="CP072842">
    <property type="protein sequence ID" value="QTV05022.1"/>
    <property type="molecule type" value="Genomic_DNA"/>
</dbReference>
<dbReference type="Proteomes" id="UP000672011">
    <property type="component" value="Chromosome"/>
</dbReference>
<dbReference type="InterPro" id="IPR009218">
    <property type="entry name" value="HD_phosphohydro"/>
</dbReference>
<name>A0ABX7XAV1_9FLAO</name>
<evidence type="ECO:0000313" key="2">
    <source>
        <dbReference type="Proteomes" id="UP000672011"/>
    </source>
</evidence>
<dbReference type="PIRSF" id="PIRSF035170">
    <property type="entry name" value="HD_phosphohydro"/>
    <property type="match status" value="1"/>
</dbReference>
<dbReference type="RefSeq" id="WP_230475654.1">
    <property type="nucleotide sequence ID" value="NZ_CP072842.1"/>
</dbReference>